<reference evidence="9" key="3">
    <citation type="submission" date="2025-09" db="UniProtKB">
        <authorList>
            <consortium name="Ensembl"/>
        </authorList>
    </citation>
    <scope>IDENTIFICATION</scope>
</reference>
<keyword evidence="7" id="KW-0807">Transducer</keyword>
<evidence type="ECO:0000256" key="1">
    <source>
        <dbReference type="ARBA" id="ARBA00004141"/>
    </source>
</evidence>
<feature type="transmembrane region" description="Helical" evidence="8">
    <location>
        <begin position="208"/>
        <end position="229"/>
    </location>
</feature>
<keyword evidence="4" id="KW-0297">G-protein coupled receptor</keyword>
<dbReference type="PANTHER" id="PTHR11334:SF68">
    <property type="entry name" value="G-PROTEIN COUPLED RECEPTORS FAMILY 1 PROFILE DOMAIN-CONTAINING PROTEIN-RELATED"/>
    <property type="match status" value="1"/>
</dbReference>
<keyword evidence="6" id="KW-0675">Receptor</keyword>
<evidence type="ECO:0000313" key="9">
    <source>
        <dbReference type="Ensembl" id="ENSCUSP00005012954.1"/>
    </source>
</evidence>
<reference evidence="9" key="1">
    <citation type="submission" date="2020-10" db="EMBL/GenBank/DDBJ databases">
        <title>Catharus ustulatus (Swainson's thrush) genome, bCatUst1, primary haplotype v2.</title>
        <authorList>
            <person name="Delmore K."/>
            <person name="Vafadar M."/>
            <person name="Formenti G."/>
            <person name="Chow W."/>
            <person name="Pelan S."/>
            <person name="Howe K."/>
            <person name="Rhie A."/>
            <person name="Mountcastle J."/>
            <person name="Haase B."/>
            <person name="Fedrigo O."/>
            <person name="Jarvis E.D."/>
        </authorList>
    </citation>
    <scope>NUCLEOTIDE SEQUENCE [LARGE SCALE GENOMIC DNA]</scope>
</reference>
<evidence type="ECO:0000256" key="6">
    <source>
        <dbReference type="ARBA" id="ARBA00023170"/>
    </source>
</evidence>
<keyword evidence="10" id="KW-1185">Reference proteome</keyword>
<dbReference type="Ensembl" id="ENSCUST00005013482.1">
    <property type="protein sequence ID" value="ENSCUSP00005012954.1"/>
    <property type="gene ID" value="ENSCUSG00005008318.1"/>
</dbReference>
<dbReference type="Proteomes" id="UP000694563">
    <property type="component" value="Chromosome 6"/>
</dbReference>
<evidence type="ECO:0000256" key="2">
    <source>
        <dbReference type="ARBA" id="ARBA00022692"/>
    </source>
</evidence>
<dbReference type="GO" id="GO:0005886">
    <property type="term" value="C:plasma membrane"/>
    <property type="evidence" value="ECO:0007669"/>
    <property type="project" value="TreeGrafter"/>
</dbReference>
<name>A0A8C3UB01_CATUS</name>
<feature type="transmembrane region" description="Helical" evidence="8">
    <location>
        <begin position="145"/>
        <end position="167"/>
    </location>
</feature>
<dbReference type="PANTHER" id="PTHR11334">
    <property type="entry name" value="MAS-RELATED G-PROTEIN COUPLED RECEPTOR"/>
    <property type="match status" value="1"/>
</dbReference>
<evidence type="ECO:0000256" key="4">
    <source>
        <dbReference type="ARBA" id="ARBA00023040"/>
    </source>
</evidence>
<evidence type="ECO:0000256" key="5">
    <source>
        <dbReference type="ARBA" id="ARBA00023136"/>
    </source>
</evidence>
<organism evidence="9 10">
    <name type="scientific">Catharus ustulatus</name>
    <name type="common">Russet-backed thrush</name>
    <name type="synonym">Hylocichla ustulatus</name>
    <dbReference type="NCBI Taxonomy" id="91951"/>
    <lineage>
        <taxon>Eukaryota</taxon>
        <taxon>Metazoa</taxon>
        <taxon>Chordata</taxon>
        <taxon>Craniata</taxon>
        <taxon>Vertebrata</taxon>
        <taxon>Euteleostomi</taxon>
        <taxon>Archelosauria</taxon>
        <taxon>Archosauria</taxon>
        <taxon>Dinosauria</taxon>
        <taxon>Saurischia</taxon>
        <taxon>Theropoda</taxon>
        <taxon>Coelurosauria</taxon>
        <taxon>Aves</taxon>
        <taxon>Neognathae</taxon>
        <taxon>Neoaves</taxon>
        <taxon>Telluraves</taxon>
        <taxon>Australaves</taxon>
        <taxon>Passeriformes</taxon>
        <taxon>Turdidae</taxon>
        <taxon>Catharus</taxon>
    </lineage>
</organism>
<keyword evidence="3 8" id="KW-1133">Transmembrane helix</keyword>
<feature type="transmembrane region" description="Helical" evidence="8">
    <location>
        <begin position="109"/>
        <end position="133"/>
    </location>
</feature>
<protein>
    <submittedName>
        <fullName evidence="9">Uncharacterized protein</fullName>
    </submittedName>
</protein>
<keyword evidence="2 8" id="KW-0812">Transmembrane</keyword>
<comment type="subcellular location">
    <subcellularLocation>
        <location evidence="1">Membrane</location>
        <topology evidence="1">Multi-pass membrane protein</topology>
    </subcellularLocation>
</comment>
<keyword evidence="5 8" id="KW-0472">Membrane</keyword>
<evidence type="ECO:0000256" key="8">
    <source>
        <dbReference type="SAM" id="Phobius"/>
    </source>
</evidence>
<evidence type="ECO:0000256" key="3">
    <source>
        <dbReference type="ARBA" id="ARBA00022989"/>
    </source>
</evidence>
<reference evidence="9" key="2">
    <citation type="submission" date="2025-08" db="UniProtKB">
        <authorList>
            <consortium name="Ensembl"/>
        </authorList>
    </citation>
    <scope>IDENTIFICATION</scope>
</reference>
<evidence type="ECO:0000313" key="10">
    <source>
        <dbReference type="Proteomes" id="UP000694563"/>
    </source>
</evidence>
<accession>A0A8C3UB01</accession>
<dbReference type="AlphaFoldDB" id="A0A8C3UB01"/>
<sequence>ERCQFPAGASQIPEACHGSDEVAHLAPVGSPALLLLCLCGMVGTGLCSGSSASTATGTPSPSVSSPWPWLTSPSCSPSPSPWGDFLSLRASDTSWARDRAVTAGLNVSILLAFPAGIYSVTAFSAVTALFVLSVSCWPCHRSQRFPVLLCALFWLLSFLLTVTLYFHPSALTALVLSCLCSVLTLTCSGLSLLPRLLCCSWKQPPRQLCALLLLSVVSLPFFTAHFGYWPLLRAFDFSVFALSTSLPLTCANSKEFPFSVGVAFQRAFEDMPESGNRDNSVESPSMGSS</sequence>
<dbReference type="GO" id="GO:0004930">
    <property type="term" value="F:G protein-coupled receptor activity"/>
    <property type="evidence" value="ECO:0007669"/>
    <property type="project" value="UniProtKB-KW"/>
</dbReference>
<proteinExistence type="predicted"/>
<evidence type="ECO:0000256" key="7">
    <source>
        <dbReference type="ARBA" id="ARBA00023224"/>
    </source>
</evidence>
<feature type="transmembrane region" description="Helical" evidence="8">
    <location>
        <begin position="173"/>
        <end position="196"/>
    </location>
</feature>
<dbReference type="InterPro" id="IPR026234">
    <property type="entry name" value="MRGPCRFAMILY"/>
</dbReference>